<dbReference type="AlphaFoldDB" id="A0A9W7DJB2"/>
<comment type="caution">
    <text evidence="3">The sequence shown here is derived from an EMBL/GenBank/DDBJ whole genome shotgun (WGS) entry which is preliminary data.</text>
</comment>
<evidence type="ECO:0000313" key="4">
    <source>
        <dbReference type="Proteomes" id="UP001165063"/>
    </source>
</evidence>
<dbReference type="Proteomes" id="UP001165063">
    <property type="component" value="Unassembled WGS sequence"/>
</dbReference>
<reference evidence="3" key="1">
    <citation type="submission" date="2023-04" db="EMBL/GenBank/DDBJ databases">
        <title>Ambrosiozyma monospora NBRC 1965.</title>
        <authorList>
            <person name="Ichikawa N."/>
            <person name="Sato H."/>
            <person name="Tonouchi N."/>
        </authorList>
    </citation>
    <scope>NUCLEOTIDE SEQUENCE</scope>
    <source>
        <strain evidence="3">NBRC 1965</strain>
    </source>
</reference>
<feature type="region of interest" description="Disordered" evidence="1">
    <location>
        <begin position="235"/>
        <end position="264"/>
    </location>
</feature>
<organism evidence="3 4">
    <name type="scientific">Ambrosiozyma monospora</name>
    <name type="common">Yeast</name>
    <name type="synonym">Endomycopsis monosporus</name>
    <dbReference type="NCBI Taxonomy" id="43982"/>
    <lineage>
        <taxon>Eukaryota</taxon>
        <taxon>Fungi</taxon>
        <taxon>Dikarya</taxon>
        <taxon>Ascomycota</taxon>
        <taxon>Saccharomycotina</taxon>
        <taxon>Pichiomycetes</taxon>
        <taxon>Pichiales</taxon>
        <taxon>Pichiaceae</taxon>
        <taxon>Ambrosiozyma</taxon>
    </lineage>
</organism>
<protein>
    <submittedName>
        <fullName evidence="3">Unnamed protein product</fullName>
    </submittedName>
</protein>
<evidence type="ECO:0000256" key="1">
    <source>
        <dbReference type="SAM" id="MobiDB-lite"/>
    </source>
</evidence>
<sequence>MIHHFSTAFLAVFLLIAEVCFCVAIPKAQTTVYSITPTYTASYRPNHQTWILLSYFSCGDCGPCSTDTYSCYESECSYGGSTITTEIYATIDTFSTPSSCFTTSWDQPVETTPTSWYETPVETGYLEFNYTLAVDYSCSGDCGPCLRATATCFSTLCVFTDTNSSPVTIDAYGTANLTLQTSPYCYATATESDTQPTTSILATQQWQQPVETSSTSTWRVTTLTTLTTSSSTSSIFKTTTTRSPSSSSSTSTVYHSSSSSSTSSTLNTWETIVTVVSTVPPKTTQTVADCATLPGDVPCSVVKVTCMGNDCFGDSYTSTLPPDTEVTGSAGSTTQELVPAITDSNSDQTKSGLGTTTSASAEGNGSSGSSIKVNNSSSSNAGAGVYALARCGRGAWLGVFSLLFIL</sequence>
<gene>
    <name evidence="3" type="ORF">Amon01_000334700</name>
</gene>
<keyword evidence="4" id="KW-1185">Reference proteome</keyword>
<name>A0A9W7DJB2_AMBMO</name>
<feature type="compositionally biased region" description="Polar residues" evidence="1">
    <location>
        <begin position="340"/>
        <end position="353"/>
    </location>
</feature>
<dbReference type="EMBL" id="BSXU01001379">
    <property type="protein sequence ID" value="GMG26817.1"/>
    <property type="molecule type" value="Genomic_DNA"/>
</dbReference>
<accession>A0A9W7DJB2</accession>
<feature type="region of interest" description="Disordered" evidence="1">
    <location>
        <begin position="340"/>
        <end position="374"/>
    </location>
</feature>
<keyword evidence="2" id="KW-0732">Signal</keyword>
<feature type="signal peptide" evidence="2">
    <location>
        <begin position="1"/>
        <end position="22"/>
    </location>
</feature>
<proteinExistence type="predicted"/>
<evidence type="ECO:0000313" key="3">
    <source>
        <dbReference type="EMBL" id="GMG26817.1"/>
    </source>
</evidence>
<feature type="chain" id="PRO_5040935321" evidence="2">
    <location>
        <begin position="23"/>
        <end position="406"/>
    </location>
</feature>
<feature type="compositionally biased region" description="Low complexity" evidence="1">
    <location>
        <begin position="354"/>
        <end position="374"/>
    </location>
</feature>
<evidence type="ECO:0000256" key="2">
    <source>
        <dbReference type="SAM" id="SignalP"/>
    </source>
</evidence>